<reference evidence="2" key="1">
    <citation type="submission" date="2014-09" db="EMBL/GenBank/DDBJ databases">
        <authorList>
            <person name="Magalhaes I.L.F."/>
            <person name="Oliveira U."/>
            <person name="Santos F.R."/>
            <person name="Vidigal T.H.D.A."/>
            <person name="Brescovit A.D."/>
            <person name="Santos A.J."/>
        </authorList>
    </citation>
    <scope>NUCLEOTIDE SEQUENCE</scope>
    <source>
        <tissue evidence="2">Shoot tissue taken approximately 20 cm above the soil surface</tissue>
    </source>
</reference>
<feature type="region of interest" description="Disordered" evidence="1">
    <location>
        <begin position="1"/>
        <end position="25"/>
    </location>
</feature>
<protein>
    <submittedName>
        <fullName evidence="2">Uncharacterized protein</fullName>
    </submittedName>
</protein>
<proteinExistence type="predicted"/>
<accession>A0A0A9BZM3</accession>
<dbReference type="AlphaFoldDB" id="A0A0A9BZM3"/>
<name>A0A0A9BZM3_ARUDO</name>
<reference evidence="2" key="2">
    <citation type="journal article" date="2015" name="Data Brief">
        <title>Shoot transcriptome of the giant reed, Arundo donax.</title>
        <authorList>
            <person name="Barrero R.A."/>
            <person name="Guerrero F.D."/>
            <person name="Moolhuijzen P."/>
            <person name="Goolsby J.A."/>
            <person name="Tidwell J."/>
            <person name="Bellgard S.E."/>
            <person name="Bellgard M.I."/>
        </authorList>
    </citation>
    <scope>NUCLEOTIDE SEQUENCE</scope>
    <source>
        <tissue evidence="2">Shoot tissue taken approximately 20 cm above the soil surface</tissue>
    </source>
</reference>
<organism evidence="2">
    <name type="scientific">Arundo donax</name>
    <name type="common">Giant reed</name>
    <name type="synonym">Donax arundinaceus</name>
    <dbReference type="NCBI Taxonomy" id="35708"/>
    <lineage>
        <taxon>Eukaryota</taxon>
        <taxon>Viridiplantae</taxon>
        <taxon>Streptophyta</taxon>
        <taxon>Embryophyta</taxon>
        <taxon>Tracheophyta</taxon>
        <taxon>Spermatophyta</taxon>
        <taxon>Magnoliopsida</taxon>
        <taxon>Liliopsida</taxon>
        <taxon>Poales</taxon>
        <taxon>Poaceae</taxon>
        <taxon>PACMAD clade</taxon>
        <taxon>Arundinoideae</taxon>
        <taxon>Arundineae</taxon>
        <taxon>Arundo</taxon>
    </lineage>
</organism>
<sequence length="25" mass="2668">MEGNPSGFRHDEVPRKGTPADPDGT</sequence>
<dbReference type="EMBL" id="GBRH01230267">
    <property type="protein sequence ID" value="JAD67628.1"/>
    <property type="molecule type" value="Transcribed_RNA"/>
</dbReference>
<evidence type="ECO:0000313" key="2">
    <source>
        <dbReference type="EMBL" id="JAD67628.1"/>
    </source>
</evidence>
<evidence type="ECO:0000256" key="1">
    <source>
        <dbReference type="SAM" id="MobiDB-lite"/>
    </source>
</evidence>